<evidence type="ECO:0000256" key="1">
    <source>
        <dbReference type="SAM" id="MobiDB-lite"/>
    </source>
</evidence>
<evidence type="ECO:0000313" key="2">
    <source>
        <dbReference type="EMBL" id="ODS02183.1"/>
    </source>
</evidence>
<reference evidence="2 3" key="1">
    <citation type="journal article" date="2016" name="Environ. Microbiol.">
        <title>New Methyloceanibacter diversity from North Sea sediments includes methanotroph containing solely the soluble methane monooxygenase.</title>
        <authorList>
            <person name="Vekeman B."/>
            <person name="Kerckhof F.M."/>
            <person name="Cremers G."/>
            <person name="de Vos P."/>
            <person name="Vandamme P."/>
            <person name="Boon N."/>
            <person name="Op den Camp H.J."/>
            <person name="Heylen K."/>
        </authorList>
    </citation>
    <scope>NUCLEOTIDE SEQUENCE [LARGE SCALE GENOMIC DNA]</scope>
    <source>
        <strain evidence="2 3">R-67177</strain>
    </source>
</reference>
<feature type="compositionally biased region" description="Low complexity" evidence="1">
    <location>
        <begin position="30"/>
        <end position="51"/>
    </location>
</feature>
<organism evidence="2 3">
    <name type="scientific">Methyloceanibacter marginalis</name>
    <dbReference type="NCBI Taxonomy" id="1774971"/>
    <lineage>
        <taxon>Bacteria</taxon>
        <taxon>Pseudomonadati</taxon>
        <taxon>Pseudomonadota</taxon>
        <taxon>Alphaproteobacteria</taxon>
        <taxon>Hyphomicrobiales</taxon>
        <taxon>Hyphomicrobiaceae</taxon>
        <taxon>Methyloceanibacter</taxon>
    </lineage>
</organism>
<name>A0A1E3W8P3_9HYPH</name>
<proteinExistence type="predicted"/>
<sequence length="95" mass="9722">MTLSIALATPPLLRAQEAPASAPTTNETQPAKPAETPAAKTPTAESAPSAEGADESAPEAPAPEITNDKVVADFSAALDQWADQIKAQEEASPTR</sequence>
<dbReference type="RefSeq" id="WP_069624629.1">
    <property type="nucleotide sequence ID" value="NZ_LPWD01000380.1"/>
</dbReference>
<protein>
    <submittedName>
        <fullName evidence="2">Uncharacterized protein</fullName>
    </submittedName>
</protein>
<comment type="caution">
    <text evidence="2">The sequence shown here is derived from an EMBL/GenBank/DDBJ whole genome shotgun (WGS) entry which is preliminary data.</text>
</comment>
<keyword evidence="3" id="KW-1185">Reference proteome</keyword>
<dbReference type="AlphaFoldDB" id="A0A1E3W8P3"/>
<evidence type="ECO:0000313" key="3">
    <source>
        <dbReference type="Proteomes" id="UP000095042"/>
    </source>
</evidence>
<dbReference type="Proteomes" id="UP000095042">
    <property type="component" value="Unassembled WGS sequence"/>
</dbReference>
<gene>
    <name evidence="2" type="ORF">AUC71_16630</name>
</gene>
<feature type="region of interest" description="Disordered" evidence="1">
    <location>
        <begin position="1"/>
        <end position="69"/>
    </location>
</feature>
<accession>A0A1E3W8P3</accession>
<dbReference type="EMBL" id="LPWD01000380">
    <property type="protein sequence ID" value="ODS02183.1"/>
    <property type="molecule type" value="Genomic_DNA"/>
</dbReference>